<evidence type="ECO:0000256" key="2">
    <source>
        <dbReference type="SAM" id="SignalP"/>
    </source>
</evidence>
<proteinExistence type="predicted"/>
<protein>
    <recommendedName>
        <fullName evidence="5">Chorismate mutase</fullName>
    </recommendedName>
</protein>
<accession>A0A809REA4</accession>
<keyword evidence="2" id="KW-0732">Signal</keyword>
<evidence type="ECO:0000313" key="3">
    <source>
        <dbReference type="EMBL" id="BBO24958.1"/>
    </source>
</evidence>
<dbReference type="KEGG" id="npy:NPRO_25530"/>
<feature type="signal peptide" evidence="2">
    <location>
        <begin position="1"/>
        <end position="23"/>
    </location>
</feature>
<keyword evidence="1" id="KW-0175">Coiled coil</keyword>
<dbReference type="EMBL" id="AP021858">
    <property type="protein sequence ID" value="BBO24958.1"/>
    <property type="molecule type" value="Genomic_DNA"/>
</dbReference>
<evidence type="ECO:0008006" key="5">
    <source>
        <dbReference type="Google" id="ProtNLM"/>
    </source>
</evidence>
<organism evidence="3 4">
    <name type="scientific">Candidatus Nitrosymbiomonas proteolyticus</name>
    <dbReference type="NCBI Taxonomy" id="2608984"/>
    <lineage>
        <taxon>Bacteria</taxon>
        <taxon>Bacillati</taxon>
        <taxon>Armatimonadota</taxon>
        <taxon>Armatimonadota incertae sedis</taxon>
        <taxon>Candidatus Nitrosymbiomonas</taxon>
    </lineage>
</organism>
<feature type="coiled-coil region" evidence="1">
    <location>
        <begin position="121"/>
        <end position="148"/>
    </location>
</feature>
<gene>
    <name evidence="3" type="ORF">NPRO_25530</name>
</gene>
<sequence length="199" mass="22019">MTRLGHLLTLFAALGLLAATLSAQPDPNAAKSTEIELKARKLDLLNHLLPLLLKKDQINAILSGIEQCRAKEKEIETREANEMRAFETRIDQAIEAGIDKGAIPPVELLKELNTLFRGFAMRRMAVRAENAEKLVEVLKSKLDSGQQAAASNSVDVKTWDSRLDPEKMELDEKLTVFVQAVLLDRATYDVLIKMAAKAG</sequence>
<dbReference type="Proteomes" id="UP000662873">
    <property type="component" value="Chromosome"/>
</dbReference>
<name>A0A809REA4_9BACT</name>
<reference evidence="3" key="1">
    <citation type="journal article" name="DNA Res.">
        <title>The physiological potential of anammox bacteria as revealed by their core genome structure.</title>
        <authorList>
            <person name="Okubo T."/>
            <person name="Toyoda A."/>
            <person name="Fukuhara K."/>
            <person name="Uchiyama I."/>
            <person name="Harigaya Y."/>
            <person name="Kuroiwa M."/>
            <person name="Suzuki T."/>
            <person name="Murakami Y."/>
            <person name="Suwa Y."/>
            <person name="Takami H."/>
        </authorList>
    </citation>
    <scope>NUCLEOTIDE SEQUENCE</scope>
    <source>
        <strain evidence="3">317325-2</strain>
    </source>
</reference>
<evidence type="ECO:0000313" key="4">
    <source>
        <dbReference type="Proteomes" id="UP000662873"/>
    </source>
</evidence>
<feature type="chain" id="PRO_5035309603" description="Chorismate mutase" evidence="2">
    <location>
        <begin position="24"/>
        <end position="199"/>
    </location>
</feature>
<evidence type="ECO:0000256" key="1">
    <source>
        <dbReference type="SAM" id="Coils"/>
    </source>
</evidence>
<dbReference type="AlphaFoldDB" id="A0A809REA4"/>